<dbReference type="EMBL" id="CACRUF010000019">
    <property type="protein sequence ID" value="VYT96565.1"/>
    <property type="molecule type" value="Genomic_DNA"/>
</dbReference>
<reference evidence="14" key="1">
    <citation type="submission" date="2019-11" db="EMBL/GenBank/DDBJ databases">
        <authorList>
            <person name="Feng L."/>
        </authorList>
    </citation>
    <scope>NUCLEOTIDE SEQUENCE</scope>
    <source>
        <strain evidence="14">VdisparLFYP95</strain>
    </source>
</reference>
<keyword evidence="7 9" id="KW-0129">CBS domain</keyword>
<dbReference type="GO" id="GO:0050660">
    <property type="term" value="F:flavin adenine dinucleotide binding"/>
    <property type="evidence" value="ECO:0007669"/>
    <property type="project" value="InterPro"/>
</dbReference>
<keyword evidence="6 10" id="KW-1133">Transmembrane helix</keyword>
<dbReference type="Pfam" id="PF00571">
    <property type="entry name" value="CBS"/>
    <property type="match status" value="2"/>
</dbReference>
<feature type="domain" description="CNNM transmembrane" evidence="13">
    <location>
        <begin position="1"/>
        <end position="206"/>
    </location>
</feature>
<proteinExistence type="inferred from homology"/>
<dbReference type="Pfam" id="PF01595">
    <property type="entry name" value="CNNM"/>
    <property type="match status" value="1"/>
</dbReference>
<evidence type="ECO:0000256" key="7">
    <source>
        <dbReference type="ARBA" id="ARBA00023122"/>
    </source>
</evidence>
<keyword evidence="4 10" id="KW-0812">Transmembrane</keyword>
<evidence type="ECO:0000256" key="10">
    <source>
        <dbReference type="PROSITE-ProRule" id="PRU01193"/>
    </source>
</evidence>
<dbReference type="PANTHER" id="PTHR43099:SF2">
    <property type="entry name" value="UPF0053 PROTEIN YRKA"/>
    <property type="match status" value="1"/>
</dbReference>
<dbReference type="PROSITE" id="PS51371">
    <property type="entry name" value="CBS"/>
    <property type="match status" value="2"/>
</dbReference>
<dbReference type="InterPro" id="IPR005170">
    <property type="entry name" value="Transptr-assoc_dom"/>
</dbReference>
<evidence type="ECO:0000256" key="11">
    <source>
        <dbReference type="SAM" id="Phobius"/>
    </source>
</evidence>
<dbReference type="SUPFAM" id="SSF54631">
    <property type="entry name" value="CBS-domain pair"/>
    <property type="match status" value="1"/>
</dbReference>
<comment type="subcellular location">
    <subcellularLocation>
        <location evidence="1">Cell membrane</location>
        <topology evidence="1">Multi-pass membrane protein</topology>
    </subcellularLocation>
</comment>
<dbReference type="Gene3D" id="3.30.465.10">
    <property type="match status" value="1"/>
</dbReference>
<accession>A0A6N3AVE8</accession>
<dbReference type="Gene3D" id="3.10.580.10">
    <property type="entry name" value="CBS-domain"/>
    <property type="match status" value="1"/>
</dbReference>
<feature type="transmembrane region" description="Helical" evidence="11">
    <location>
        <begin position="102"/>
        <end position="126"/>
    </location>
</feature>
<dbReference type="SUPFAM" id="SSF56176">
    <property type="entry name" value="FAD-binding/transporter-associated domain-like"/>
    <property type="match status" value="1"/>
</dbReference>
<evidence type="ECO:0000256" key="5">
    <source>
        <dbReference type="ARBA" id="ARBA00022737"/>
    </source>
</evidence>
<keyword evidence="3" id="KW-1003">Cell membrane</keyword>
<feature type="domain" description="CBS" evidence="12">
    <location>
        <begin position="291"/>
        <end position="351"/>
    </location>
</feature>
<keyword evidence="8 10" id="KW-0472">Membrane</keyword>
<dbReference type="InterPro" id="IPR000644">
    <property type="entry name" value="CBS_dom"/>
</dbReference>
<dbReference type="InterPro" id="IPR036318">
    <property type="entry name" value="FAD-bd_PCMH-like_sf"/>
</dbReference>
<feature type="transmembrane region" description="Helical" evidence="11">
    <location>
        <begin position="6"/>
        <end position="30"/>
    </location>
</feature>
<evidence type="ECO:0000256" key="2">
    <source>
        <dbReference type="ARBA" id="ARBA00006337"/>
    </source>
</evidence>
<dbReference type="RefSeq" id="WP_156719476.1">
    <property type="nucleotide sequence ID" value="NZ_CACRUF010000019.1"/>
</dbReference>
<feature type="transmembrane region" description="Helical" evidence="11">
    <location>
        <begin position="62"/>
        <end position="82"/>
    </location>
</feature>
<dbReference type="InterPro" id="IPR016169">
    <property type="entry name" value="FAD-bd_PCMH_sub2"/>
</dbReference>
<evidence type="ECO:0000256" key="1">
    <source>
        <dbReference type="ARBA" id="ARBA00004651"/>
    </source>
</evidence>
<dbReference type="InterPro" id="IPR002550">
    <property type="entry name" value="CNNM"/>
</dbReference>
<dbReference type="SMART" id="SM01091">
    <property type="entry name" value="CorC_HlyC"/>
    <property type="match status" value="1"/>
</dbReference>
<dbReference type="GO" id="GO:0005886">
    <property type="term" value="C:plasma membrane"/>
    <property type="evidence" value="ECO:0007669"/>
    <property type="project" value="UniProtKB-SubCell"/>
</dbReference>
<feature type="domain" description="CBS" evidence="12">
    <location>
        <begin position="222"/>
        <end position="282"/>
    </location>
</feature>
<evidence type="ECO:0000256" key="3">
    <source>
        <dbReference type="ARBA" id="ARBA00022475"/>
    </source>
</evidence>
<gene>
    <name evidence="14" type="primary">corC_2</name>
    <name evidence="14" type="ORF">VDLFYP95_01163</name>
</gene>
<dbReference type="PANTHER" id="PTHR43099">
    <property type="entry name" value="UPF0053 PROTEIN YRKA"/>
    <property type="match status" value="1"/>
</dbReference>
<organism evidence="14">
    <name type="scientific">Veillonella dispar</name>
    <dbReference type="NCBI Taxonomy" id="39778"/>
    <lineage>
        <taxon>Bacteria</taxon>
        <taxon>Bacillati</taxon>
        <taxon>Bacillota</taxon>
        <taxon>Negativicutes</taxon>
        <taxon>Veillonellales</taxon>
        <taxon>Veillonellaceae</taxon>
        <taxon>Veillonella</taxon>
    </lineage>
</organism>
<dbReference type="InterPro" id="IPR051676">
    <property type="entry name" value="UPF0053_domain"/>
</dbReference>
<evidence type="ECO:0000259" key="12">
    <source>
        <dbReference type="PROSITE" id="PS51371"/>
    </source>
</evidence>
<evidence type="ECO:0000313" key="14">
    <source>
        <dbReference type="EMBL" id="VYT96565.1"/>
    </source>
</evidence>
<evidence type="ECO:0000256" key="8">
    <source>
        <dbReference type="ARBA" id="ARBA00023136"/>
    </source>
</evidence>
<sequence length="454" mass="50587">MDSDLTLDFIIIIVLIIANGLFSMTELAIVNAKKRKLEEMAEAGNERAKKAFELAENPNEMFSTIQIGITLVGILTGLYSGATFSGPLEDILVASIPSIEPYAASISSFLIVAIITYLSLVIGELVPKRLALNSPESIAVVVSKPIYWLSVALKPIVSFLGVSTEFLLKLLGVTVKEEAPVTESEINKMLTEGVAMGAYEEEEPILVENIFHLADMNAGDIMTPRTQLKWIDLNGTEDEIMEVLKNANHYRIPVGTDSLDELKGLVTVSDVLVQIMQRPSERSIHDIIESCLKEPLLIPESITLMKLLNVLRTEGVHETIVLDEYGGFSGLVTLHDIMEEIVGLMPSGEEEIKEEENKIVEREDGSWLVDGLLDVDEFKEFFHIDEELPGEEKDLYKTMGGLLNVLFGRIPKELDKAKWNGYTFEVVDMDNTRIDKILVTYEEPIVVQETEEKE</sequence>
<evidence type="ECO:0000256" key="4">
    <source>
        <dbReference type="ARBA" id="ARBA00022692"/>
    </source>
</evidence>
<dbReference type="SMART" id="SM00116">
    <property type="entry name" value="CBS"/>
    <property type="match status" value="2"/>
</dbReference>
<evidence type="ECO:0000259" key="13">
    <source>
        <dbReference type="PROSITE" id="PS51846"/>
    </source>
</evidence>
<feature type="transmembrane region" description="Helical" evidence="11">
    <location>
        <begin position="146"/>
        <end position="168"/>
    </location>
</feature>
<dbReference type="Pfam" id="PF03471">
    <property type="entry name" value="CorC_HlyC"/>
    <property type="match status" value="1"/>
</dbReference>
<dbReference type="CDD" id="cd04590">
    <property type="entry name" value="CBS_pair_CorC_HlyC_assoc"/>
    <property type="match status" value="1"/>
</dbReference>
<evidence type="ECO:0000256" key="6">
    <source>
        <dbReference type="ARBA" id="ARBA00022989"/>
    </source>
</evidence>
<dbReference type="AlphaFoldDB" id="A0A6N3AVE8"/>
<comment type="similarity">
    <text evidence="2">Belongs to the UPF0053 family.</text>
</comment>
<evidence type="ECO:0000256" key="9">
    <source>
        <dbReference type="PROSITE-ProRule" id="PRU00703"/>
    </source>
</evidence>
<protein>
    <submittedName>
        <fullName evidence="14">Magnesium and cobalt efflux protein CorC</fullName>
    </submittedName>
</protein>
<dbReference type="InterPro" id="IPR046342">
    <property type="entry name" value="CBS_dom_sf"/>
</dbReference>
<dbReference type="InterPro" id="IPR044751">
    <property type="entry name" value="Ion_transp-like_CBS"/>
</dbReference>
<keyword evidence="5" id="KW-0677">Repeat</keyword>
<dbReference type="PROSITE" id="PS51846">
    <property type="entry name" value="CNNM"/>
    <property type="match status" value="1"/>
</dbReference>
<name>A0A6N3AVE8_9FIRM</name>